<evidence type="ECO:0000313" key="2">
    <source>
        <dbReference type="EMBL" id="MDR7330880.1"/>
    </source>
</evidence>
<dbReference type="RefSeq" id="WP_290197038.1">
    <property type="nucleotide sequence ID" value="NZ_CP047654.1"/>
</dbReference>
<dbReference type="InterPro" id="IPR009671">
    <property type="entry name" value="RraB_dom"/>
</dbReference>
<dbReference type="Gene3D" id="3.30.70.970">
    <property type="entry name" value="RraB-like"/>
    <property type="match status" value="1"/>
</dbReference>
<feature type="domain" description="Regulator of ribonuclease activity B" evidence="1">
    <location>
        <begin position="16"/>
        <end position="101"/>
    </location>
</feature>
<organism evidence="2 3">
    <name type="scientific">Corynebacterium guangdongense</name>
    <dbReference type="NCBI Taxonomy" id="1783348"/>
    <lineage>
        <taxon>Bacteria</taxon>
        <taxon>Bacillati</taxon>
        <taxon>Actinomycetota</taxon>
        <taxon>Actinomycetes</taxon>
        <taxon>Mycobacteriales</taxon>
        <taxon>Corynebacteriaceae</taxon>
        <taxon>Corynebacterium</taxon>
    </lineage>
</organism>
<sequence>MTENIHPDDHVLLSTLAKRSDLSVPRPQTHFLDFPDEASAQRLLAAVSAEWTPVGVTRKGQVWRAAVARADKPTNRTTIPVARTYLTGLAESVGGRYFGWEATTDVGLRHHDDPADEFVTIEQLNENEAAAINQLLPALNQMGLTLTPENLANFARENRARWLELNDADGGLTRENAEFLIGTAAGEQIGRATGLRWIVIVQGEDSEIALADAERGLIRPYAMAADWWDDPESEDVADFVRAAILLVTTGGN</sequence>
<comment type="caution">
    <text evidence="2">The sequence shown here is derived from an EMBL/GenBank/DDBJ whole genome shotgun (WGS) entry which is preliminary data.</text>
</comment>
<dbReference type="InterPro" id="IPR036701">
    <property type="entry name" value="RraB-like_sf"/>
</dbReference>
<dbReference type="Pfam" id="PF06877">
    <property type="entry name" value="RraB"/>
    <property type="match status" value="1"/>
</dbReference>
<reference evidence="2" key="1">
    <citation type="submission" date="2023-07" db="EMBL/GenBank/DDBJ databases">
        <title>Sequencing the genomes of 1000 actinobacteria strains.</title>
        <authorList>
            <person name="Klenk H.-P."/>
        </authorList>
    </citation>
    <scope>NUCLEOTIDE SEQUENCE</scope>
    <source>
        <strain evidence="2">DSM 107476</strain>
    </source>
</reference>
<evidence type="ECO:0000313" key="3">
    <source>
        <dbReference type="Proteomes" id="UP001180840"/>
    </source>
</evidence>
<dbReference type="EMBL" id="JAVDXZ010000001">
    <property type="protein sequence ID" value="MDR7330880.1"/>
    <property type="molecule type" value="Genomic_DNA"/>
</dbReference>
<name>A0ABU2A1A2_9CORY</name>
<dbReference type="Proteomes" id="UP001180840">
    <property type="component" value="Unassembled WGS sequence"/>
</dbReference>
<accession>A0ABU2A1A2</accession>
<keyword evidence="3" id="KW-1185">Reference proteome</keyword>
<evidence type="ECO:0000259" key="1">
    <source>
        <dbReference type="Pfam" id="PF06877"/>
    </source>
</evidence>
<proteinExistence type="predicted"/>
<protein>
    <recommendedName>
        <fullName evidence="1">Regulator of ribonuclease activity B domain-containing protein</fullName>
    </recommendedName>
</protein>
<gene>
    <name evidence="2" type="ORF">J2S39_002556</name>
</gene>